<reference evidence="1 2" key="1">
    <citation type="submission" date="2016-11" db="EMBL/GenBank/DDBJ databases">
        <authorList>
            <person name="Jaros S."/>
            <person name="Januszkiewicz K."/>
            <person name="Wedrychowicz H."/>
        </authorList>
    </citation>
    <scope>NUCLEOTIDE SEQUENCE [LARGE SCALE GENOMIC DNA]</scope>
    <source>
        <strain evidence="1 2">DSM 15480</strain>
    </source>
</reference>
<dbReference type="GO" id="GO:0033969">
    <property type="term" value="F:gamma-glutamyl-gamma-aminobutyrate hydrolase activity"/>
    <property type="evidence" value="ECO:0007669"/>
    <property type="project" value="TreeGrafter"/>
</dbReference>
<dbReference type="PANTHER" id="PTHR43235">
    <property type="entry name" value="GLUTAMINE AMIDOTRANSFERASE PB2B2.05-RELATED"/>
    <property type="match status" value="1"/>
</dbReference>
<protein>
    <submittedName>
        <fullName evidence="1">Putative glutamine amidotransferase</fullName>
    </submittedName>
</protein>
<dbReference type="Pfam" id="PF07722">
    <property type="entry name" value="Peptidase_C26"/>
    <property type="match status" value="1"/>
</dbReference>
<accession>A0A1M6TFT6</accession>
<name>A0A1M6TFT6_9FIRM</name>
<dbReference type="STRING" id="1121950.SAMN02745243_03219"/>
<dbReference type="PROSITE" id="PS51273">
    <property type="entry name" value="GATASE_TYPE_1"/>
    <property type="match status" value="1"/>
</dbReference>
<keyword evidence="1" id="KW-0808">Transferase</keyword>
<proteinExistence type="predicted"/>
<evidence type="ECO:0000313" key="1">
    <source>
        <dbReference type="EMBL" id="SHK55892.1"/>
    </source>
</evidence>
<evidence type="ECO:0000313" key="2">
    <source>
        <dbReference type="Proteomes" id="UP000184301"/>
    </source>
</evidence>
<dbReference type="EMBL" id="FQZY01000059">
    <property type="protein sequence ID" value="SHK55892.1"/>
    <property type="molecule type" value="Genomic_DNA"/>
</dbReference>
<dbReference type="Gene3D" id="3.40.50.880">
    <property type="match status" value="1"/>
</dbReference>
<dbReference type="RefSeq" id="WP_073112321.1">
    <property type="nucleotide sequence ID" value="NZ_FQZY01000059.1"/>
</dbReference>
<dbReference type="SUPFAM" id="SSF52317">
    <property type="entry name" value="Class I glutamine amidotransferase-like"/>
    <property type="match status" value="1"/>
</dbReference>
<dbReference type="PANTHER" id="PTHR43235:SF1">
    <property type="entry name" value="GLUTAMINE AMIDOTRANSFERASE PB2B2.05-RELATED"/>
    <property type="match status" value="1"/>
</dbReference>
<dbReference type="CDD" id="cd01745">
    <property type="entry name" value="GATase1_2"/>
    <property type="match status" value="1"/>
</dbReference>
<gene>
    <name evidence="1" type="ORF">SAMN02745243_03219</name>
</gene>
<dbReference type="OrthoDB" id="9813383at2"/>
<dbReference type="Proteomes" id="UP000184301">
    <property type="component" value="Unassembled WGS sequence"/>
</dbReference>
<dbReference type="GO" id="GO:0006598">
    <property type="term" value="P:polyamine catabolic process"/>
    <property type="evidence" value="ECO:0007669"/>
    <property type="project" value="TreeGrafter"/>
</dbReference>
<keyword evidence="2" id="KW-1185">Reference proteome</keyword>
<dbReference type="InterPro" id="IPR011697">
    <property type="entry name" value="Peptidase_C26"/>
</dbReference>
<dbReference type="InterPro" id="IPR044668">
    <property type="entry name" value="PuuD-like"/>
</dbReference>
<organism evidence="1 2">
    <name type="scientific">Hespellia stercorisuis DSM 15480</name>
    <dbReference type="NCBI Taxonomy" id="1121950"/>
    <lineage>
        <taxon>Bacteria</taxon>
        <taxon>Bacillati</taxon>
        <taxon>Bacillota</taxon>
        <taxon>Clostridia</taxon>
        <taxon>Lachnospirales</taxon>
        <taxon>Lachnospiraceae</taxon>
        <taxon>Hespellia</taxon>
    </lineage>
</organism>
<dbReference type="AlphaFoldDB" id="A0A1M6TFT6"/>
<keyword evidence="1" id="KW-0315">Glutamine amidotransferase</keyword>
<dbReference type="GO" id="GO:0005829">
    <property type="term" value="C:cytosol"/>
    <property type="evidence" value="ECO:0007669"/>
    <property type="project" value="TreeGrafter"/>
</dbReference>
<dbReference type="GO" id="GO:0016740">
    <property type="term" value="F:transferase activity"/>
    <property type="evidence" value="ECO:0007669"/>
    <property type="project" value="UniProtKB-KW"/>
</dbReference>
<sequence length="230" mass="25355">MRKCIVGIAGILIRDDQGVLRDFISQEYIRCLEKAGAGVLILPVQKEIPEQIFAVCDGFLFPGGWDVEPSFYGQEKDPRVKETLGELDEFQLRLARAVLEKRKPLLATCRGCQILNVAMGGTLLQHIDGHEQTGERGGMAHRISVEKGSALHRMLGDGCEINSFHHQVIGQTAPGLTVSARAEDGVIEAVEICGYPYGIGVQWHPEVTYAKSEEMKEIFETFVAACESKI</sequence>
<dbReference type="InterPro" id="IPR029062">
    <property type="entry name" value="Class_I_gatase-like"/>
</dbReference>